<keyword evidence="6" id="KW-0813">Transport</keyword>
<feature type="transmembrane region" description="Helical" evidence="6">
    <location>
        <begin position="253"/>
        <end position="272"/>
    </location>
</feature>
<dbReference type="InterPro" id="IPR000412">
    <property type="entry name" value="ABC_2_transport"/>
</dbReference>
<evidence type="ECO:0000256" key="5">
    <source>
        <dbReference type="ARBA" id="ARBA00023251"/>
    </source>
</evidence>
<dbReference type="GO" id="GO:0140359">
    <property type="term" value="F:ABC-type transporter activity"/>
    <property type="evidence" value="ECO:0007669"/>
    <property type="project" value="InterPro"/>
</dbReference>
<feature type="transmembrane region" description="Helical" evidence="6">
    <location>
        <begin position="70"/>
        <end position="96"/>
    </location>
</feature>
<sequence>MTTATSGALKPTVALPGPLSLGLARGGTELRQFFRHKEQVVFTFSLPAVLMILLGSILDGPTKFGGVTSGQLLAAGMIGSGIVSTSFNSIATGVAADRETGALKRLRGTPMPPAAYFVGKMVLVAVSSLAQTVLMATVAVLLFGLELPSDPAKWLTLLWVFALGIVSCTLLGIAVSSLAKSANGAVAIVQMLYLVLQFISGVFVSPITNLPKVMVDIASFFPLKWICQGFRSVFLPDGAVRMEMAGAWELPRVALVLGIWCVAGAVLARVTFRWTDTK</sequence>
<dbReference type="AlphaFoldDB" id="A0A229T3H6"/>
<dbReference type="RefSeq" id="WP_093949900.1">
    <property type="nucleotide sequence ID" value="NZ_NMUL01000023.1"/>
</dbReference>
<keyword evidence="9" id="KW-1185">Reference proteome</keyword>
<dbReference type="Pfam" id="PF01061">
    <property type="entry name" value="ABC2_membrane"/>
    <property type="match status" value="1"/>
</dbReference>
<dbReference type="InterPro" id="IPR051784">
    <property type="entry name" value="Nod_factor_ABC_transporter"/>
</dbReference>
<comment type="subcellular location">
    <subcellularLocation>
        <location evidence="6">Cell membrane</location>
        <topology evidence="6">Multi-pass membrane protein</topology>
    </subcellularLocation>
    <subcellularLocation>
        <location evidence="1">Membrane</location>
        <topology evidence="1">Multi-pass membrane protein</topology>
    </subcellularLocation>
</comment>
<keyword evidence="3 6" id="KW-1133">Transmembrane helix</keyword>
<name>A0A229T3H6_9PSEU</name>
<keyword evidence="6" id="KW-1003">Cell membrane</keyword>
<evidence type="ECO:0000256" key="4">
    <source>
        <dbReference type="ARBA" id="ARBA00023136"/>
    </source>
</evidence>
<keyword evidence="5" id="KW-0046">Antibiotic resistance</keyword>
<feature type="domain" description="ABC transmembrane type-2" evidence="7">
    <location>
        <begin position="38"/>
        <end position="275"/>
    </location>
</feature>
<dbReference type="EMBL" id="NMUL01000023">
    <property type="protein sequence ID" value="OXM65501.1"/>
    <property type="molecule type" value="Genomic_DNA"/>
</dbReference>
<keyword evidence="4 6" id="KW-0472">Membrane</keyword>
<dbReference type="PROSITE" id="PS51012">
    <property type="entry name" value="ABC_TM2"/>
    <property type="match status" value="1"/>
</dbReference>
<proteinExistence type="inferred from homology"/>
<dbReference type="InterPro" id="IPR047817">
    <property type="entry name" value="ABC2_TM_bact-type"/>
</dbReference>
<evidence type="ECO:0000256" key="1">
    <source>
        <dbReference type="ARBA" id="ARBA00004141"/>
    </source>
</evidence>
<dbReference type="GO" id="GO:0043190">
    <property type="term" value="C:ATP-binding cassette (ABC) transporter complex"/>
    <property type="evidence" value="ECO:0007669"/>
    <property type="project" value="InterPro"/>
</dbReference>
<feature type="transmembrane region" description="Helical" evidence="6">
    <location>
        <begin position="117"/>
        <end position="145"/>
    </location>
</feature>
<feature type="transmembrane region" description="Helical" evidence="6">
    <location>
        <begin position="157"/>
        <end position="178"/>
    </location>
</feature>
<dbReference type="InterPro" id="IPR013525">
    <property type="entry name" value="ABC2_TM"/>
</dbReference>
<evidence type="ECO:0000256" key="2">
    <source>
        <dbReference type="ARBA" id="ARBA00022692"/>
    </source>
</evidence>
<evidence type="ECO:0000313" key="8">
    <source>
        <dbReference type="EMBL" id="OXM65501.1"/>
    </source>
</evidence>
<evidence type="ECO:0000256" key="6">
    <source>
        <dbReference type="RuleBase" id="RU361157"/>
    </source>
</evidence>
<evidence type="ECO:0000259" key="7">
    <source>
        <dbReference type="PROSITE" id="PS51012"/>
    </source>
</evidence>
<reference evidence="9" key="1">
    <citation type="submission" date="2017-07" db="EMBL/GenBank/DDBJ databases">
        <title>Comparative genome mining reveals phylogenetic distribution patterns of secondary metabolites in Amycolatopsis.</title>
        <authorList>
            <person name="Adamek M."/>
            <person name="Alanjary M."/>
            <person name="Sales-Ortells H."/>
            <person name="Goodfellow M."/>
            <person name="Bull A.T."/>
            <person name="Kalinowski J."/>
            <person name="Ziemert N."/>
        </authorList>
    </citation>
    <scope>NUCLEOTIDE SEQUENCE [LARGE SCALE GENOMIC DNA]</scope>
    <source>
        <strain evidence="9">H5</strain>
    </source>
</reference>
<protein>
    <recommendedName>
        <fullName evidence="6">Transport permease protein</fullName>
    </recommendedName>
</protein>
<evidence type="ECO:0000256" key="3">
    <source>
        <dbReference type="ARBA" id="ARBA00022989"/>
    </source>
</evidence>
<dbReference type="PIRSF" id="PIRSF006648">
    <property type="entry name" value="DrrB"/>
    <property type="match status" value="1"/>
</dbReference>
<comment type="similarity">
    <text evidence="6">Belongs to the ABC-2 integral membrane protein family.</text>
</comment>
<dbReference type="GO" id="GO:0046677">
    <property type="term" value="P:response to antibiotic"/>
    <property type="evidence" value="ECO:0007669"/>
    <property type="project" value="UniProtKB-KW"/>
</dbReference>
<dbReference type="Proteomes" id="UP000215199">
    <property type="component" value="Unassembled WGS sequence"/>
</dbReference>
<keyword evidence="2 6" id="KW-0812">Transmembrane</keyword>
<dbReference type="PANTHER" id="PTHR43229">
    <property type="entry name" value="NODULATION PROTEIN J"/>
    <property type="match status" value="1"/>
</dbReference>
<accession>A0A229T3H6</accession>
<gene>
    <name evidence="8" type="ORF">CF165_24650</name>
</gene>
<feature type="transmembrane region" description="Helical" evidence="6">
    <location>
        <begin position="185"/>
        <end position="204"/>
    </location>
</feature>
<dbReference type="OrthoDB" id="9786643at2"/>
<evidence type="ECO:0000313" key="9">
    <source>
        <dbReference type="Proteomes" id="UP000215199"/>
    </source>
</evidence>
<dbReference type="PANTHER" id="PTHR43229:SF2">
    <property type="entry name" value="NODULATION PROTEIN J"/>
    <property type="match status" value="1"/>
</dbReference>
<comment type="caution">
    <text evidence="8">The sequence shown here is derived from an EMBL/GenBank/DDBJ whole genome shotgun (WGS) entry which is preliminary data.</text>
</comment>
<organism evidence="8 9">
    <name type="scientific">Amycolatopsis vastitatis</name>
    <dbReference type="NCBI Taxonomy" id="1905142"/>
    <lineage>
        <taxon>Bacteria</taxon>
        <taxon>Bacillati</taxon>
        <taxon>Actinomycetota</taxon>
        <taxon>Actinomycetes</taxon>
        <taxon>Pseudonocardiales</taxon>
        <taxon>Pseudonocardiaceae</taxon>
        <taxon>Amycolatopsis</taxon>
    </lineage>
</organism>
<feature type="transmembrane region" description="Helical" evidence="6">
    <location>
        <begin position="40"/>
        <end position="58"/>
    </location>
</feature>